<dbReference type="PANTHER" id="PTHR48070">
    <property type="entry name" value="ESTERASE OVCA2"/>
    <property type="match status" value="1"/>
</dbReference>
<evidence type="ECO:0000256" key="1">
    <source>
        <dbReference type="ARBA" id="ARBA00022801"/>
    </source>
</evidence>
<accession>A0A9W8BBA5</accession>
<protein>
    <submittedName>
        <fullName evidence="3">Ovarian cancer-associated protein 2</fullName>
        <ecNumber evidence="3">2.5.1.108</ecNumber>
    </submittedName>
</protein>
<dbReference type="Gene3D" id="3.40.50.1820">
    <property type="entry name" value="alpha/beta hydrolase"/>
    <property type="match status" value="1"/>
</dbReference>
<proteinExistence type="predicted"/>
<keyword evidence="3" id="KW-0808">Transferase</keyword>
<dbReference type="InterPro" id="IPR050593">
    <property type="entry name" value="LovG"/>
</dbReference>
<comment type="caution">
    <text evidence="3">The sequence shown here is derived from an EMBL/GenBank/DDBJ whole genome shotgun (WGS) entry which is preliminary data.</text>
</comment>
<name>A0A9W8BBA5_9FUNG</name>
<dbReference type="Proteomes" id="UP001150907">
    <property type="component" value="Unassembled WGS sequence"/>
</dbReference>
<gene>
    <name evidence="3" type="primary">OVCA2</name>
    <name evidence="3" type="ORF">H4R26_004267</name>
</gene>
<keyword evidence="1" id="KW-0378">Hydrolase</keyword>
<dbReference type="AlphaFoldDB" id="A0A9W8BBA5"/>
<dbReference type="InterPro" id="IPR029058">
    <property type="entry name" value="AB_hydrolase_fold"/>
</dbReference>
<reference evidence="3" key="1">
    <citation type="submission" date="2022-07" db="EMBL/GenBank/DDBJ databases">
        <title>Phylogenomic reconstructions and comparative analyses of Kickxellomycotina fungi.</title>
        <authorList>
            <person name="Reynolds N.K."/>
            <person name="Stajich J.E."/>
            <person name="Barry K."/>
            <person name="Grigoriev I.V."/>
            <person name="Crous P."/>
            <person name="Smith M.E."/>
        </authorList>
    </citation>
    <scope>NUCLEOTIDE SEQUENCE</scope>
    <source>
        <strain evidence="3">IMI 214461</strain>
    </source>
</reference>
<evidence type="ECO:0000313" key="4">
    <source>
        <dbReference type="Proteomes" id="UP001150907"/>
    </source>
</evidence>
<evidence type="ECO:0000259" key="2">
    <source>
        <dbReference type="Pfam" id="PF03959"/>
    </source>
</evidence>
<dbReference type="PANTHER" id="PTHR48070:SF6">
    <property type="entry name" value="ESTERASE OVCA2"/>
    <property type="match status" value="1"/>
</dbReference>
<dbReference type="InterPro" id="IPR005645">
    <property type="entry name" value="FSH-like_dom"/>
</dbReference>
<dbReference type="GO" id="GO:0005737">
    <property type="term" value="C:cytoplasm"/>
    <property type="evidence" value="ECO:0007669"/>
    <property type="project" value="TreeGrafter"/>
</dbReference>
<sequence length="213" mass="23494">MPGKLFRVLCLHGYTQSAQRFRERTGPFRRGLKNEVELVYVTAPHPATDFASQEDGDSWAWWNRMPEDADRQWSEISASLRMLGSTMREQGPFDGVMGFSQGAGMAAMLLAALQAPGWSSGEMAGVAVPRFAILIAGFYPDMMARITTAAIRTPALVVVGTGDALVPAERGRQLAERAFARAQVAEHAGGHFVPGNSEWRARYREFLLQKHIL</sequence>
<organism evidence="3 4">
    <name type="scientific">Coemansia thaxteri</name>
    <dbReference type="NCBI Taxonomy" id="2663907"/>
    <lineage>
        <taxon>Eukaryota</taxon>
        <taxon>Fungi</taxon>
        <taxon>Fungi incertae sedis</taxon>
        <taxon>Zoopagomycota</taxon>
        <taxon>Kickxellomycotina</taxon>
        <taxon>Kickxellomycetes</taxon>
        <taxon>Kickxellales</taxon>
        <taxon>Kickxellaceae</taxon>
        <taxon>Coemansia</taxon>
    </lineage>
</organism>
<dbReference type="GO" id="GO:0090560">
    <property type="term" value="F:2-(3-amino-3-carboxypropyl)histidine synthase activity"/>
    <property type="evidence" value="ECO:0007669"/>
    <property type="project" value="UniProtKB-EC"/>
</dbReference>
<dbReference type="EMBL" id="JANBQF010000436">
    <property type="protein sequence ID" value="KAJ2001187.1"/>
    <property type="molecule type" value="Genomic_DNA"/>
</dbReference>
<dbReference type="GO" id="GO:0016787">
    <property type="term" value="F:hydrolase activity"/>
    <property type="evidence" value="ECO:0007669"/>
    <property type="project" value="UniProtKB-KW"/>
</dbReference>
<dbReference type="EC" id="2.5.1.108" evidence="3"/>
<dbReference type="OrthoDB" id="414698at2759"/>
<evidence type="ECO:0000313" key="3">
    <source>
        <dbReference type="EMBL" id="KAJ2001187.1"/>
    </source>
</evidence>
<feature type="domain" description="Serine hydrolase" evidence="2">
    <location>
        <begin position="6"/>
        <end position="201"/>
    </location>
</feature>
<dbReference type="GO" id="GO:0005634">
    <property type="term" value="C:nucleus"/>
    <property type="evidence" value="ECO:0007669"/>
    <property type="project" value="TreeGrafter"/>
</dbReference>
<dbReference type="SUPFAM" id="SSF53474">
    <property type="entry name" value="alpha/beta-Hydrolases"/>
    <property type="match status" value="1"/>
</dbReference>
<dbReference type="Pfam" id="PF03959">
    <property type="entry name" value="FSH1"/>
    <property type="match status" value="1"/>
</dbReference>
<keyword evidence="4" id="KW-1185">Reference proteome</keyword>